<proteinExistence type="predicted"/>
<dbReference type="Proteomes" id="UP001162992">
    <property type="component" value="Chromosome 17"/>
</dbReference>
<reference evidence="2" key="1">
    <citation type="journal article" date="2024" name="Proc. Natl. Acad. Sci. U.S.A.">
        <title>Extraordinary preservation of gene collinearity over three hundred million years revealed in homosporous lycophytes.</title>
        <authorList>
            <person name="Li C."/>
            <person name="Wickell D."/>
            <person name="Kuo L.Y."/>
            <person name="Chen X."/>
            <person name="Nie B."/>
            <person name="Liao X."/>
            <person name="Peng D."/>
            <person name="Ji J."/>
            <person name="Jenkins J."/>
            <person name="Williams M."/>
            <person name="Shu S."/>
            <person name="Plott C."/>
            <person name="Barry K."/>
            <person name="Rajasekar S."/>
            <person name="Grimwood J."/>
            <person name="Han X."/>
            <person name="Sun S."/>
            <person name="Hou Z."/>
            <person name="He W."/>
            <person name="Dai G."/>
            <person name="Sun C."/>
            <person name="Schmutz J."/>
            <person name="Leebens-Mack J.H."/>
            <person name="Li F.W."/>
            <person name="Wang L."/>
        </authorList>
    </citation>
    <scope>NUCLEOTIDE SEQUENCE [LARGE SCALE GENOMIC DNA]</scope>
    <source>
        <strain evidence="2">cv. PW_Plant_1</strain>
    </source>
</reference>
<evidence type="ECO:0000313" key="2">
    <source>
        <dbReference type="Proteomes" id="UP001162992"/>
    </source>
</evidence>
<comment type="caution">
    <text evidence="1">The sequence shown here is derived from an EMBL/GenBank/DDBJ whole genome shotgun (WGS) entry which is preliminary data.</text>
</comment>
<protein>
    <submittedName>
        <fullName evidence="1">Uncharacterized protein</fullName>
    </submittedName>
</protein>
<gene>
    <name evidence="1" type="ORF">O6H91_17G076500</name>
</gene>
<name>A0ACC2B895_DIPCM</name>
<accession>A0ACC2B895</accession>
<organism evidence="1 2">
    <name type="scientific">Diphasiastrum complanatum</name>
    <name type="common">Issler's clubmoss</name>
    <name type="synonym">Lycopodium complanatum</name>
    <dbReference type="NCBI Taxonomy" id="34168"/>
    <lineage>
        <taxon>Eukaryota</taxon>
        <taxon>Viridiplantae</taxon>
        <taxon>Streptophyta</taxon>
        <taxon>Embryophyta</taxon>
        <taxon>Tracheophyta</taxon>
        <taxon>Lycopodiopsida</taxon>
        <taxon>Lycopodiales</taxon>
        <taxon>Lycopodiaceae</taxon>
        <taxon>Lycopodioideae</taxon>
        <taxon>Diphasiastrum</taxon>
    </lineage>
</organism>
<keyword evidence="2" id="KW-1185">Reference proteome</keyword>
<sequence length="700" mass="77395">MKNHEAIGSSPVDAESSPDRASAEISQESSPRSVGDTGSLADDQISVKSEDSNTARVKFLCSYGGNIYPRSHDKQLRYVMGETKIVAVSREITYENLMAKLAKLAGRDIVVKYQLPYEDLDALVSVVSDEDIQNMLEEYEKAEARKAKKNLLRLRLFLFPNKRQDEGIERVGGLRTPEQQFLDAVNGLAVNSRKQYEAPAVTISQVPNYLFGLNTASNSPSNTYTPLQGIKGFGSPDGDFIDLQLPSSVSISACKLAEDLIAQHASNALDVSSSFSQLDLRDHESSARGPLGRVDAGSLSDTPLMGPVAEASFLNGHGRYAMLMPQLFNAKLAHAEKNSTRSYDPKLTSQMQTQQSDAFGASLPPFQQNNYQRVQHEKNENSEFLQRGDVDRGTNSPNYINPIADFYEGSGKTDFLNQFKELRPVDKVQNFGSTFFEGQQEKGDPAHRSQPMYISEESSGLLCQQASSLLEHQHHQQQQQQSHSPATIGHETYWRAHQQQQQNESLFGMCSICSSESAMKAMVPQRPATVVRSAILHLPSKLTAFQAANSGDPSCSRQVCNCQPPPMQFFDQIPPLAALNLQPPITSEVAPCSLPRFNAASSFKFGDQCAQTEGRMAWPLQGGINTSFHHDPVVGSNMHMLYNPYLTLAYAQLLQRGTFQSTDGNFFGFFPNDSSCNQDVLSQGKEAQRIMDRHSHAIYH</sequence>
<dbReference type="EMBL" id="CM055108">
    <property type="protein sequence ID" value="KAJ7525975.1"/>
    <property type="molecule type" value="Genomic_DNA"/>
</dbReference>
<evidence type="ECO:0000313" key="1">
    <source>
        <dbReference type="EMBL" id="KAJ7525975.1"/>
    </source>
</evidence>